<evidence type="ECO:0000259" key="2">
    <source>
        <dbReference type="Pfam" id="PF22725"/>
    </source>
</evidence>
<gene>
    <name evidence="3" type="ORF">DGMP_13560</name>
</gene>
<dbReference type="Proteomes" id="UP000826725">
    <property type="component" value="Chromosome"/>
</dbReference>
<evidence type="ECO:0000313" key="4">
    <source>
        <dbReference type="Proteomes" id="UP000826725"/>
    </source>
</evidence>
<dbReference type="Pfam" id="PF22725">
    <property type="entry name" value="GFO_IDH_MocA_C3"/>
    <property type="match status" value="1"/>
</dbReference>
<proteinExistence type="predicted"/>
<reference evidence="3" key="1">
    <citation type="submission" date="2020-09" db="EMBL/GenBank/DDBJ databases">
        <title>Desulfogranum mesoprofundum gen. nov., sp. nov., a novel mesophilic, sulfate-reducing chemolithoautotroph isolated from a deep-sea hydrothermal vent chimney in the Suiyo Seamount.</title>
        <authorList>
            <person name="Hashimoto Y."/>
            <person name="Nakagawa S."/>
        </authorList>
    </citation>
    <scope>NUCLEOTIDE SEQUENCE</scope>
    <source>
        <strain evidence="3">KT2</strain>
    </source>
</reference>
<dbReference type="AlphaFoldDB" id="A0A8D5JD68"/>
<dbReference type="RefSeq" id="WP_228856768.1">
    <property type="nucleotide sequence ID" value="NZ_AP024086.1"/>
</dbReference>
<dbReference type="GO" id="GO:0000166">
    <property type="term" value="F:nucleotide binding"/>
    <property type="evidence" value="ECO:0007669"/>
    <property type="project" value="InterPro"/>
</dbReference>
<dbReference type="InterPro" id="IPR051450">
    <property type="entry name" value="Gfo/Idh/MocA_Oxidoreductases"/>
</dbReference>
<dbReference type="Pfam" id="PF01408">
    <property type="entry name" value="GFO_IDH_MocA"/>
    <property type="match status" value="1"/>
</dbReference>
<dbReference type="EMBL" id="AP024086">
    <property type="protein sequence ID" value="BCL60663.1"/>
    <property type="molecule type" value="Genomic_DNA"/>
</dbReference>
<protein>
    <submittedName>
        <fullName evidence="3">Oxidoreductase</fullName>
    </submittedName>
</protein>
<dbReference type="PANTHER" id="PTHR43377:SF1">
    <property type="entry name" value="BILIVERDIN REDUCTASE A"/>
    <property type="match status" value="1"/>
</dbReference>
<keyword evidence="4" id="KW-1185">Reference proteome</keyword>
<dbReference type="InterPro" id="IPR000683">
    <property type="entry name" value="Gfo/Idh/MocA-like_OxRdtase_N"/>
</dbReference>
<evidence type="ECO:0000313" key="3">
    <source>
        <dbReference type="EMBL" id="BCL60663.1"/>
    </source>
</evidence>
<dbReference type="PANTHER" id="PTHR43377">
    <property type="entry name" value="BILIVERDIN REDUCTASE A"/>
    <property type="match status" value="1"/>
</dbReference>
<evidence type="ECO:0000259" key="1">
    <source>
        <dbReference type="Pfam" id="PF01408"/>
    </source>
</evidence>
<accession>A0A8D5JD68</accession>
<feature type="domain" description="GFO/IDH/MocA-like oxidoreductase" evidence="2">
    <location>
        <begin position="136"/>
        <end position="265"/>
    </location>
</feature>
<sequence length="349" mass="39169">MVIDSTEKHFLVVGFGSIGRRHVRNLKTLFSDCRVTVLRHGDGCRESKRLYQEGANNCIDSLNDVLQLELTAAIIANPASLHLQTAEILAEKNIPIFIEKPFSHSTEGLSDFINHCAEKKIVLMVGYNLRFTPSLQKFRQLLSEKIIGRILSVRSEVGQYLPSWRPAQKYQDTVSAQKALGGGVLLELSHEIDYLVWLFGYADSVTAAISRQSDLEIDVEDTAHVLLNFSSHNKEKKLPAVLTMDFVRHDTTRTCTVVGTEGTLRWDGINRSVDIFERAADSWKNIYHDENDSNASYLEELRYFADGLDTEDSTALTTSVLEAKHVVEIVEAAKKSSALKRMVELQVGK</sequence>
<feature type="domain" description="Gfo/Idh/MocA-like oxidoreductase N-terminal" evidence="1">
    <location>
        <begin position="9"/>
        <end position="127"/>
    </location>
</feature>
<name>A0A8D5JD68_9BACT</name>
<dbReference type="KEGG" id="dbk:DGMP_13560"/>
<dbReference type="InterPro" id="IPR055170">
    <property type="entry name" value="GFO_IDH_MocA-like_dom"/>
</dbReference>
<organism evidence="3 4">
    <name type="scientific">Desulfomarina profundi</name>
    <dbReference type="NCBI Taxonomy" id="2772557"/>
    <lineage>
        <taxon>Bacteria</taxon>
        <taxon>Pseudomonadati</taxon>
        <taxon>Thermodesulfobacteriota</taxon>
        <taxon>Desulfobulbia</taxon>
        <taxon>Desulfobulbales</taxon>
        <taxon>Desulfobulbaceae</taxon>
        <taxon>Desulfomarina</taxon>
    </lineage>
</organism>